<accession>A0A418PM41</accession>
<dbReference type="CDD" id="cd02966">
    <property type="entry name" value="TlpA_like_family"/>
    <property type="match status" value="1"/>
</dbReference>
<dbReference type="InterPro" id="IPR012336">
    <property type="entry name" value="Thioredoxin-like_fold"/>
</dbReference>
<reference evidence="4 5" key="1">
    <citation type="submission" date="2018-09" db="EMBL/GenBank/DDBJ databases">
        <authorList>
            <person name="Wang X."/>
            <person name="Du Z."/>
        </authorList>
    </citation>
    <scope>NUCLEOTIDE SEQUENCE [LARGE SCALE GENOMIC DNA]</scope>
    <source>
        <strain evidence="4 5">N3</strain>
    </source>
</reference>
<dbReference type="PROSITE" id="PS51352">
    <property type="entry name" value="THIOREDOXIN_2"/>
    <property type="match status" value="1"/>
</dbReference>
<organism evidence="4 5">
    <name type="scientific">Algoriphagus lacus</name>
    <dbReference type="NCBI Taxonomy" id="2056311"/>
    <lineage>
        <taxon>Bacteria</taxon>
        <taxon>Pseudomonadati</taxon>
        <taxon>Bacteroidota</taxon>
        <taxon>Cytophagia</taxon>
        <taxon>Cytophagales</taxon>
        <taxon>Cyclobacteriaceae</taxon>
        <taxon>Algoriphagus</taxon>
    </lineage>
</organism>
<dbReference type="PANTHER" id="PTHR42852:SF13">
    <property type="entry name" value="PROTEIN DIPZ"/>
    <property type="match status" value="1"/>
</dbReference>
<sequence>MQKILQTCFLIPLCLIGSTFSAQSKVADSPGADFPHRSVSHRGGDARPDTFHKYKNGEEVSGPRHCEEVNSRPKNHAKAKNRRGNLIEESSFPIKKTASLPASARSDVSALPSSVSRLPSQHPSAQMEGGMLYLEISSANPPDTLWITYWEHLLRDQLSVTPGTSIPVPGNFGSLFEGSLGKMVYRFKFPTGITDGFFSIGKGKSTIIHQWYFSSSDRVRMRLDLISGKALFGGPEGDFYRTQYLIDQLLAQDQFNSDPLMVSAARENLFQDSLSARLYKEALSQPDDLAVKLKVMRTDQERWDEFLNRTKNLPDNHPASALLLQADDSLTAHQRSLLRARIAGELLNTGLTWAELGKAVPAKDPVQLQLFQDWISGFGLDHLEASHPLLIQGESRLISFLAKLGDKQFLEVWSGFDSPLRDEILAIFILENFNALGDELLPLLDSSQQLIHTPWIAENLGKLAQVYRSPIISDGLTDSSGNPVDLGKFRGETLLIHFWISGCKFCIEDYRVVMKNLAEKYAGQQEIRIITVNLDSKNESWKKSLESGQYTSPLMLNLKAPPGSGMAEYYRIHSFPQKMIVGKDSRIRLQLVTHLQEKQLSALLDWIRVESSLSFSTNQIINP</sequence>
<proteinExistence type="predicted"/>
<dbReference type="Gene3D" id="3.40.30.10">
    <property type="entry name" value="Glutaredoxin"/>
    <property type="match status" value="1"/>
</dbReference>
<feature type="signal peptide" evidence="2">
    <location>
        <begin position="1"/>
        <end position="24"/>
    </location>
</feature>
<dbReference type="Proteomes" id="UP000283522">
    <property type="component" value="Unassembled WGS sequence"/>
</dbReference>
<dbReference type="InterPro" id="IPR050553">
    <property type="entry name" value="Thioredoxin_ResA/DsbE_sf"/>
</dbReference>
<dbReference type="InterPro" id="IPR013766">
    <property type="entry name" value="Thioredoxin_domain"/>
</dbReference>
<evidence type="ECO:0000256" key="2">
    <source>
        <dbReference type="SAM" id="SignalP"/>
    </source>
</evidence>
<dbReference type="RefSeq" id="WP_119479580.1">
    <property type="nucleotide sequence ID" value="NZ_QXML01000016.1"/>
</dbReference>
<dbReference type="AlphaFoldDB" id="A0A418PM41"/>
<feature type="domain" description="Thioredoxin" evidence="3">
    <location>
        <begin position="463"/>
        <end position="612"/>
    </location>
</feature>
<evidence type="ECO:0000256" key="1">
    <source>
        <dbReference type="SAM" id="MobiDB-lite"/>
    </source>
</evidence>
<gene>
    <name evidence="4" type="ORF">D0X99_19625</name>
</gene>
<protein>
    <submittedName>
        <fullName evidence="4">TlpA family protein disulfide reductase</fullName>
    </submittedName>
</protein>
<keyword evidence="2" id="KW-0732">Signal</keyword>
<feature type="region of interest" description="Disordered" evidence="1">
    <location>
        <begin position="26"/>
        <end position="88"/>
    </location>
</feature>
<feature type="chain" id="PRO_5019309324" evidence="2">
    <location>
        <begin position="25"/>
        <end position="623"/>
    </location>
</feature>
<dbReference type="OrthoDB" id="9815205at2"/>
<name>A0A418PM41_9BACT</name>
<evidence type="ECO:0000259" key="3">
    <source>
        <dbReference type="PROSITE" id="PS51352"/>
    </source>
</evidence>
<comment type="caution">
    <text evidence="4">The sequence shown here is derived from an EMBL/GenBank/DDBJ whole genome shotgun (WGS) entry which is preliminary data.</text>
</comment>
<dbReference type="InterPro" id="IPR036249">
    <property type="entry name" value="Thioredoxin-like_sf"/>
</dbReference>
<dbReference type="PANTHER" id="PTHR42852">
    <property type="entry name" value="THIOL:DISULFIDE INTERCHANGE PROTEIN DSBE"/>
    <property type="match status" value="1"/>
</dbReference>
<dbReference type="SUPFAM" id="SSF52833">
    <property type="entry name" value="Thioredoxin-like"/>
    <property type="match status" value="1"/>
</dbReference>
<dbReference type="EMBL" id="QXML01000016">
    <property type="protein sequence ID" value="RIW12168.1"/>
    <property type="molecule type" value="Genomic_DNA"/>
</dbReference>
<feature type="compositionally biased region" description="Basic and acidic residues" evidence="1">
    <location>
        <begin position="42"/>
        <end position="71"/>
    </location>
</feature>
<feature type="compositionally biased region" description="Basic residues" evidence="1">
    <location>
        <begin position="73"/>
        <end position="83"/>
    </location>
</feature>
<dbReference type="Pfam" id="PF13905">
    <property type="entry name" value="Thioredoxin_8"/>
    <property type="match status" value="1"/>
</dbReference>
<evidence type="ECO:0000313" key="4">
    <source>
        <dbReference type="EMBL" id="RIW12168.1"/>
    </source>
</evidence>
<keyword evidence="5" id="KW-1185">Reference proteome</keyword>
<evidence type="ECO:0000313" key="5">
    <source>
        <dbReference type="Proteomes" id="UP000283522"/>
    </source>
</evidence>